<dbReference type="EMBL" id="JAAPAO010000188">
    <property type="protein sequence ID" value="KAF4668539.1"/>
    <property type="molecule type" value="Genomic_DNA"/>
</dbReference>
<protein>
    <submittedName>
        <fullName evidence="2">Uncharacterized protein</fullName>
    </submittedName>
</protein>
<feature type="compositionally biased region" description="Basic and acidic residues" evidence="1">
    <location>
        <begin position="249"/>
        <end position="258"/>
    </location>
</feature>
<name>A0A7J6MAH8_PERCH</name>
<dbReference type="AlphaFoldDB" id="A0A7J6MAH8"/>
<gene>
    <name evidence="2" type="ORF">FOL47_002958</name>
</gene>
<dbReference type="Proteomes" id="UP000591131">
    <property type="component" value="Unassembled WGS sequence"/>
</dbReference>
<organism evidence="2 3">
    <name type="scientific">Perkinsus chesapeaki</name>
    <name type="common">Clam parasite</name>
    <name type="synonym">Perkinsus andrewsi</name>
    <dbReference type="NCBI Taxonomy" id="330153"/>
    <lineage>
        <taxon>Eukaryota</taxon>
        <taxon>Sar</taxon>
        <taxon>Alveolata</taxon>
        <taxon>Perkinsozoa</taxon>
        <taxon>Perkinsea</taxon>
        <taxon>Perkinsida</taxon>
        <taxon>Perkinsidae</taxon>
        <taxon>Perkinsus</taxon>
    </lineage>
</organism>
<feature type="compositionally biased region" description="Basic residues" evidence="1">
    <location>
        <begin position="234"/>
        <end position="246"/>
    </location>
</feature>
<accession>A0A7J6MAH8</accession>
<sequence>MDTDKVTLSSEQPCLRDAEAVPSSLNQNTNDCPDNSADFNELVEEIDGLIRERQMKFLGDKAMNASGKNAGIDLNDLKFPDQVEVYLAPDVYNYFRIRIPTSATCSQFGYGLRLRVGIRCHAKDTRVWAYGSHISYKPSAKNNCCSIEDKELGVLTWVESNSNISEADEDETTFTVAVTLKRRESPNEKEFGNENRRKVVLITQADKIHLGLEWRSSRITHGTELVKDKEARWKRAAKKERQRKASRASGDKVKENAKRCSAQDPIARWMAQCERTIRREMR</sequence>
<evidence type="ECO:0000313" key="2">
    <source>
        <dbReference type="EMBL" id="KAF4668539.1"/>
    </source>
</evidence>
<reference evidence="2 3" key="1">
    <citation type="submission" date="2020-04" db="EMBL/GenBank/DDBJ databases">
        <title>Perkinsus chesapeaki whole genome sequence.</title>
        <authorList>
            <person name="Bogema D.R."/>
        </authorList>
    </citation>
    <scope>NUCLEOTIDE SEQUENCE [LARGE SCALE GENOMIC DNA]</scope>
    <source>
        <strain evidence="2">ATCC PRA-425</strain>
    </source>
</reference>
<feature type="region of interest" description="Disordered" evidence="1">
    <location>
        <begin position="234"/>
        <end position="259"/>
    </location>
</feature>
<keyword evidence="3" id="KW-1185">Reference proteome</keyword>
<proteinExistence type="predicted"/>
<evidence type="ECO:0000256" key="1">
    <source>
        <dbReference type="SAM" id="MobiDB-lite"/>
    </source>
</evidence>
<evidence type="ECO:0000313" key="3">
    <source>
        <dbReference type="Proteomes" id="UP000591131"/>
    </source>
</evidence>
<comment type="caution">
    <text evidence="2">The sequence shown here is derived from an EMBL/GenBank/DDBJ whole genome shotgun (WGS) entry which is preliminary data.</text>
</comment>